<gene>
    <name evidence="1" type="ORF">NVS47_12805</name>
</gene>
<dbReference type="InterPro" id="IPR007391">
    <property type="entry name" value="Vancomycin_resist_VanW"/>
</dbReference>
<dbReference type="Proteomes" id="UP001524944">
    <property type="component" value="Unassembled WGS sequence"/>
</dbReference>
<evidence type="ECO:0000313" key="2">
    <source>
        <dbReference type="Proteomes" id="UP001524944"/>
    </source>
</evidence>
<dbReference type="RefSeq" id="WP_257913848.1">
    <property type="nucleotide sequence ID" value="NZ_JANPWE010000006.1"/>
</dbReference>
<dbReference type="PANTHER" id="PTHR35788:SF1">
    <property type="entry name" value="EXPORTED PROTEIN"/>
    <property type="match status" value="1"/>
</dbReference>
<dbReference type="Pfam" id="PF04294">
    <property type="entry name" value="VanW"/>
    <property type="match status" value="1"/>
</dbReference>
<protein>
    <submittedName>
        <fullName evidence="1">VanW family protein</fullName>
    </submittedName>
</protein>
<dbReference type="PANTHER" id="PTHR35788">
    <property type="entry name" value="EXPORTED PROTEIN-RELATED"/>
    <property type="match status" value="1"/>
</dbReference>
<keyword evidence="2" id="KW-1185">Reference proteome</keyword>
<feature type="non-terminal residue" evidence="1">
    <location>
        <position position="1"/>
    </location>
</feature>
<name>A0ABT1Y674_9FIRM</name>
<proteinExistence type="predicted"/>
<accession>A0ABT1Y674</accession>
<evidence type="ECO:0000313" key="1">
    <source>
        <dbReference type="EMBL" id="MCR6546378.1"/>
    </source>
</evidence>
<organism evidence="1 2">
    <name type="scientific">Dehalobacterium formicoaceticum</name>
    <dbReference type="NCBI Taxonomy" id="51515"/>
    <lineage>
        <taxon>Bacteria</taxon>
        <taxon>Bacillati</taxon>
        <taxon>Bacillota</taxon>
        <taxon>Clostridia</taxon>
        <taxon>Eubacteriales</taxon>
        <taxon>Peptococcaceae</taxon>
        <taxon>Dehalobacterium</taxon>
    </lineage>
</organism>
<dbReference type="InterPro" id="IPR052913">
    <property type="entry name" value="Glycopeptide_resist_protein"/>
</dbReference>
<dbReference type="EMBL" id="JANPWE010000006">
    <property type="protein sequence ID" value="MCR6546378.1"/>
    <property type="molecule type" value="Genomic_DNA"/>
</dbReference>
<sequence>PVMRSSSAEITSPDDYPPDYWRQGIIYSQPLPWNDAPQFRQMISENKNMVLMAKYQATLKEPLPGEMNNVGLAADKLAGTMIPDGKVFSQNREIGPYTSANGYQSGPMYKGTKIVTSTGGGVCKIASVLYNLAILSNLPVYERYNHSMTVPYVPPGQDATVSYGVKDIRFLNNTGGPIVIWAETVGNTLYMAFYGQEIPPQVTWHHQELKRIKYWIVYRYNENLGKGTERLLVTGQDGLVVKSWITIEYPDGETKIKELGKNYYDALPEIIEKGR</sequence>
<reference evidence="1 2" key="1">
    <citation type="submission" date="2022-08" db="EMBL/GenBank/DDBJ databases">
        <title>Proteogenomics of the novel Dehalobacterium formicoaceticum strain EZ94 highlights a key role of methyltransferases during anaerobic dichloromethane degradation.</title>
        <authorList>
            <person name="Wasmund K."/>
        </authorList>
    </citation>
    <scope>NUCLEOTIDE SEQUENCE [LARGE SCALE GENOMIC DNA]</scope>
    <source>
        <strain evidence="1 2">EZ94</strain>
    </source>
</reference>
<dbReference type="Gene3D" id="2.20.230.10">
    <property type="entry name" value="Resuscitation-promoting factor rpfb"/>
    <property type="match status" value="1"/>
</dbReference>
<comment type="caution">
    <text evidence="1">The sequence shown here is derived from an EMBL/GenBank/DDBJ whole genome shotgun (WGS) entry which is preliminary data.</text>
</comment>